<evidence type="ECO:0000256" key="2">
    <source>
        <dbReference type="ARBA" id="ARBA00023125"/>
    </source>
</evidence>
<proteinExistence type="predicted"/>
<dbReference type="InterPro" id="IPR039422">
    <property type="entry name" value="MarR/SlyA-like"/>
</dbReference>
<evidence type="ECO:0000313" key="6">
    <source>
        <dbReference type="Proteomes" id="UP000520814"/>
    </source>
</evidence>
<dbReference type="PRINTS" id="PR00598">
    <property type="entry name" value="HTHMARR"/>
</dbReference>
<dbReference type="PROSITE" id="PS01117">
    <property type="entry name" value="HTH_MARR_1"/>
    <property type="match status" value="1"/>
</dbReference>
<dbReference type="GO" id="GO:0006950">
    <property type="term" value="P:response to stress"/>
    <property type="evidence" value="ECO:0007669"/>
    <property type="project" value="TreeGrafter"/>
</dbReference>
<dbReference type="SUPFAM" id="SSF46785">
    <property type="entry name" value="Winged helix' DNA-binding domain"/>
    <property type="match status" value="1"/>
</dbReference>
<dbReference type="SMART" id="SM00347">
    <property type="entry name" value="HTH_MARR"/>
    <property type="match status" value="1"/>
</dbReference>
<dbReference type="EMBL" id="JACHGW010000002">
    <property type="protein sequence ID" value="MBB6051172.1"/>
    <property type="molecule type" value="Genomic_DNA"/>
</dbReference>
<evidence type="ECO:0000256" key="3">
    <source>
        <dbReference type="ARBA" id="ARBA00023163"/>
    </source>
</evidence>
<gene>
    <name evidence="5" type="ORF">HNQ39_002963</name>
</gene>
<keyword evidence="3" id="KW-0804">Transcription</keyword>
<evidence type="ECO:0000313" key="5">
    <source>
        <dbReference type="EMBL" id="MBB6051172.1"/>
    </source>
</evidence>
<keyword evidence="1" id="KW-0805">Transcription regulation</keyword>
<feature type="domain" description="HTH marR-type" evidence="4">
    <location>
        <begin position="10"/>
        <end position="142"/>
    </location>
</feature>
<dbReference type="Gene3D" id="1.10.10.10">
    <property type="entry name" value="Winged helix-like DNA-binding domain superfamily/Winged helix DNA-binding domain"/>
    <property type="match status" value="1"/>
</dbReference>
<keyword evidence="2 5" id="KW-0238">DNA-binding</keyword>
<keyword evidence="6" id="KW-1185">Reference proteome</keyword>
<evidence type="ECO:0000259" key="4">
    <source>
        <dbReference type="PROSITE" id="PS50995"/>
    </source>
</evidence>
<dbReference type="AlphaFoldDB" id="A0A7W9SQY1"/>
<dbReference type="RefSeq" id="WP_184197478.1">
    <property type="nucleotide sequence ID" value="NZ_JACHGW010000002.1"/>
</dbReference>
<sequence>MLRVRSISQGHELALALRSAYLEMHRCVDTQFRQTGVTADQFVVLSALAEAGCLTQRRLADQITCDQNTLRAMLLLLEKKGLVLRQPHPTDGRARLVSLTSEGEVLQKALSEQLNPLRQSLGESLRPEETELLLELLRRVAATISAPAST</sequence>
<dbReference type="Pfam" id="PF01047">
    <property type="entry name" value="MarR"/>
    <property type="match status" value="1"/>
</dbReference>
<comment type="caution">
    <text evidence="5">The sequence shown here is derived from an EMBL/GenBank/DDBJ whole genome shotgun (WGS) entry which is preliminary data.</text>
</comment>
<dbReference type="PROSITE" id="PS50995">
    <property type="entry name" value="HTH_MARR_2"/>
    <property type="match status" value="1"/>
</dbReference>
<dbReference type="GO" id="GO:0003700">
    <property type="term" value="F:DNA-binding transcription factor activity"/>
    <property type="evidence" value="ECO:0007669"/>
    <property type="project" value="InterPro"/>
</dbReference>
<dbReference type="InterPro" id="IPR036390">
    <property type="entry name" value="WH_DNA-bd_sf"/>
</dbReference>
<protein>
    <submittedName>
        <fullName evidence="5">DNA-binding MarR family transcriptional regulator</fullName>
    </submittedName>
</protein>
<dbReference type="Proteomes" id="UP000520814">
    <property type="component" value="Unassembled WGS sequence"/>
</dbReference>
<dbReference type="InterPro" id="IPR023187">
    <property type="entry name" value="Tscrpt_reg_MarR-type_CS"/>
</dbReference>
<dbReference type="InterPro" id="IPR000835">
    <property type="entry name" value="HTH_MarR-typ"/>
</dbReference>
<name>A0A7W9SQY1_ARMRO</name>
<reference evidence="5 6" key="1">
    <citation type="submission" date="2020-08" db="EMBL/GenBank/DDBJ databases">
        <title>Genomic Encyclopedia of Type Strains, Phase IV (KMG-IV): sequencing the most valuable type-strain genomes for metagenomic binning, comparative biology and taxonomic classification.</title>
        <authorList>
            <person name="Goeker M."/>
        </authorList>
    </citation>
    <scope>NUCLEOTIDE SEQUENCE [LARGE SCALE GENOMIC DNA]</scope>
    <source>
        <strain evidence="5 6">DSM 23562</strain>
    </source>
</reference>
<dbReference type="GO" id="GO:0003677">
    <property type="term" value="F:DNA binding"/>
    <property type="evidence" value="ECO:0007669"/>
    <property type="project" value="UniProtKB-KW"/>
</dbReference>
<organism evidence="5 6">
    <name type="scientific">Armatimonas rosea</name>
    <dbReference type="NCBI Taxonomy" id="685828"/>
    <lineage>
        <taxon>Bacteria</taxon>
        <taxon>Bacillati</taxon>
        <taxon>Armatimonadota</taxon>
        <taxon>Armatimonadia</taxon>
        <taxon>Armatimonadales</taxon>
        <taxon>Armatimonadaceae</taxon>
        <taxon>Armatimonas</taxon>
    </lineage>
</organism>
<accession>A0A7W9SQY1</accession>
<dbReference type="PANTHER" id="PTHR33164">
    <property type="entry name" value="TRANSCRIPTIONAL REGULATOR, MARR FAMILY"/>
    <property type="match status" value="1"/>
</dbReference>
<dbReference type="PANTHER" id="PTHR33164:SF99">
    <property type="entry name" value="MARR FAMILY REGULATORY PROTEIN"/>
    <property type="match status" value="1"/>
</dbReference>
<evidence type="ECO:0000256" key="1">
    <source>
        <dbReference type="ARBA" id="ARBA00023015"/>
    </source>
</evidence>
<dbReference type="InterPro" id="IPR036388">
    <property type="entry name" value="WH-like_DNA-bd_sf"/>
</dbReference>